<feature type="transmembrane region" description="Helical" evidence="2">
    <location>
        <begin position="231"/>
        <end position="257"/>
    </location>
</feature>
<organism evidence="3 4">
    <name type="scientific">Candidatus Scalindua arabica</name>
    <dbReference type="NCBI Taxonomy" id="1127984"/>
    <lineage>
        <taxon>Bacteria</taxon>
        <taxon>Pseudomonadati</taxon>
        <taxon>Planctomycetota</taxon>
        <taxon>Candidatus Brocadiia</taxon>
        <taxon>Candidatus Brocadiales</taxon>
        <taxon>Candidatus Scalinduaceae</taxon>
        <taxon>Candidatus Scalindua</taxon>
    </lineage>
</organism>
<name>A0A941W0A7_9BACT</name>
<feature type="region of interest" description="Disordered" evidence="1">
    <location>
        <begin position="348"/>
        <end position="410"/>
    </location>
</feature>
<evidence type="ECO:0000256" key="2">
    <source>
        <dbReference type="SAM" id="Phobius"/>
    </source>
</evidence>
<keyword evidence="2" id="KW-1133">Transmembrane helix</keyword>
<protein>
    <submittedName>
        <fullName evidence="3">Uncharacterized protein</fullName>
    </submittedName>
</protein>
<evidence type="ECO:0000313" key="4">
    <source>
        <dbReference type="Proteomes" id="UP000722750"/>
    </source>
</evidence>
<keyword evidence="2" id="KW-0812">Transmembrane</keyword>
<feature type="transmembrane region" description="Helical" evidence="2">
    <location>
        <begin position="85"/>
        <end position="105"/>
    </location>
</feature>
<evidence type="ECO:0000313" key="3">
    <source>
        <dbReference type="EMBL" id="MBS1257472.1"/>
    </source>
</evidence>
<feature type="transmembrane region" description="Helical" evidence="2">
    <location>
        <begin position="172"/>
        <end position="203"/>
    </location>
</feature>
<sequence length="410" mass="43682">MPPILQDLQDVLRGFKMTLDFNKLFSAVLGIILSVIWVLVVIVFASAYKLIDASPFELVSVLISPKLGLCSFFQVALSSIQTVSLGGYAVLVVLVLGLLAIWSVFAGSITRLATVEFAKGEKLGTQESIAFSTKRFWSYFWCPLTPVLGVLFFIACNVIGGLLGKIQIAGELAVAIGFPLAILSGFLIVFIGVIGFIGFFLMYPTISTEGSDTFDAMSRAYSYVLSRPAHFLSLLICILVCGAILAYFTSLVACAVMQTTYYTVGFGMGAKFETIREFLAVVGGGGTSAALGGVTMKFAALMMMLYIILVKVLVGGIVVAFAGSASTIAYLILRKDVDGTELFDVYTEEEEVVPETNENSGAPGTEEKAAEVKAPEKPAPKPAPEPPKADENKPPDESSGGNGSSSERPE</sequence>
<reference evidence="3" key="1">
    <citation type="journal article" date="2021" name="ISME J.">
        <title>Fine-scale metabolic discontinuity in a stratified prokaryote microbiome of a Red Sea deep halocline.</title>
        <authorList>
            <person name="Michoud G."/>
            <person name="Ngugi D.K."/>
            <person name="Barozzi A."/>
            <person name="Merlino G."/>
            <person name="Calleja M.L."/>
            <person name="Delgado-Huertas A."/>
            <person name="Moran X.A.G."/>
            <person name="Daffonchio D."/>
        </authorList>
    </citation>
    <scope>NUCLEOTIDE SEQUENCE</scope>
    <source>
        <strain evidence="3">SuakinDeep_MAG55_1</strain>
    </source>
</reference>
<gene>
    <name evidence="3" type="ORF">MAG551_00516</name>
</gene>
<accession>A0A941W0A7</accession>
<keyword evidence="2" id="KW-0472">Membrane</keyword>
<dbReference type="EMBL" id="JAANXD010000025">
    <property type="protein sequence ID" value="MBS1257472.1"/>
    <property type="molecule type" value="Genomic_DNA"/>
</dbReference>
<feature type="transmembrane region" description="Helical" evidence="2">
    <location>
        <begin position="136"/>
        <end position="160"/>
    </location>
</feature>
<feature type="compositionally biased region" description="Basic and acidic residues" evidence="1">
    <location>
        <begin position="387"/>
        <end position="396"/>
    </location>
</feature>
<proteinExistence type="predicted"/>
<feature type="transmembrane region" description="Helical" evidence="2">
    <location>
        <begin position="24"/>
        <end position="46"/>
    </location>
</feature>
<feature type="compositionally biased region" description="Basic and acidic residues" evidence="1">
    <location>
        <begin position="365"/>
        <end position="379"/>
    </location>
</feature>
<feature type="transmembrane region" description="Helical" evidence="2">
    <location>
        <begin position="305"/>
        <end position="333"/>
    </location>
</feature>
<comment type="caution">
    <text evidence="3">The sequence shown here is derived from an EMBL/GenBank/DDBJ whole genome shotgun (WGS) entry which is preliminary data.</text>
</comment>
<evidence type="ECO:0000256" key="1">
    <source>
        <dbReference type="SAM" id="MobiDB-lite"/>
    </source>
</evidence>
<dbReference type="AlphaFoldDB" id="A0A941W0A7"/>
<feature type="transmembrane region" description="Helical" evidence="2">
    <location>
        <begin position="278"/>
        <end position="299"/>
    </location>
</feature>
<feature type="transmembrane region" description="Helical" evidence="2">
    <location>
        <begin position="58"/>
        <end position="78"/>
    </location>
</feature>
<dbReference type="Proteomes" id="UP000722750">
    <property type="component" value="Unassembled WGS sequence"/>
</dbReference>